<protein>
    <submittedName>
        <fullName evidence="2">Lanthionine synthetase C family protein</fullName>
    </submittedName>
</protein>
<dbReference type="EMBL" id="JBHSUW010000001">
    <property type="protein sequence ID" value="MFC6506609.1"/>
    <property type="molecule type" value="Genomic_DNA"/>
</dbReference>
<feature type="compositionally biased region" description="Basic and acidic residues" evidence="1">
    <location>
        <begin position="39"/>
        <end position="48"/>
    </location>
</feature>
<name>A0ABW1YAD9_STRPL</name>
<keyword evidence="3" id="KW-1185">Reference proteome</keyword>
<proteinExistence type="predicted"/>
<dbReference type="Gene3D" id="1.50.10.20">
    <property type="match status" value="1"/>
</dbReference>
<dbReference type="InterPro" id="IPR033889">
    <property type="entry name" value="LanC"/>
</dbReference>
<dbReference type="InterPro" id="IPR007822">
    <property type="entry name" value="LANC-like"/>
</dbReference>
<sequence length="475" mass="50351">MSRTTEGGTRERTMNGSTRSTGSTGSTGSGTHQRPAGRSTEELRERAAEVSGEILNRLADPAATMAATRIPARAADDGVAEPIWAELTLGSGSPGLALAFAGAARDTARQVPRAHAYLTAGTRAVSGRSGTPGGIFKGPGALAFAVLLAHRTTGGYVSALHRFDAYQRDLVRTVLPPVEDRPLPTIGHYEVVRGLTGVGRYLLARAESCEEPLTAVLDYLVRLSLGTVEHRGADVPRWWALDAPRIGSEAAFPGGHLNLGLSHGVAGPLALLALAWEQGARVPGQQEAMEATAELLRTWAVADRYGLFWPGYLSFAQWRRGPAAYDGAAKWPAWCYGAPGVSRALQLAGRALGRPDLSDLARASVDRLLTLPRSAWGIDDHALCHGWAGALHLLGRLDETWRDPRLSALRDAIAADLVSAFDPELPFGLRFTMTKVPFGSDVSGYLDGAAGVALALDSYATDATPADWDMPLLLA</sequence>
<dbReference type="Pfam" id="PF05147">
    <property type="entry name" value="LANC_like"/>
    <property type="match status" value="1"/>
</dbReference>
<evidence type="ECO:0000313" key="2">
    <source>
        <dbReference type="EMBL" id="MFC6506609.1"/>
    </source>
</evidence>
<accession>A0ABW1YAD9</accession>
<feature type="region of interest" description="Disordered" evidence="1">
    <location>
        <begin position="1"/>
        <end position="48"/>
    </location>
</feature>
<reference evidence="3" key="1">
    <citation type="journal article" date="2019" name="Int. J. Syst. Evol. Microbiol.">
        <title>The Global Catalogue of Microorganisms (GCM) 10K type strain sequencing project: providing services to taxonomists for standard genome sequencing and annotation.</title>
        <authorList>
            <consortium name="The Broad Institute Genomics Platform"/>
            <consortium name="The Broad Institute Genome Sequencing Center for Infectious Disease"/>
            <person name="Wu L."/>
            <person name="Ma J."/>
        </authorList>
    </citation>
    <scope>NUCLEOTIDE SEQUENCE [LARGE SCALE GENOMIC DNA]</scope>
    <source>
        <strain evidence="3">JCM 4504</strain>
    </source>
</reference>
<dbReference type="PRINTS" id="PR01955">
    <property type="entry name" value="LANCFRANKIA"/>
</dbReference>
<gene>
    <name evidence="2" type="ORF">ACFQFF_35460</name>
</gene>
<evidence type="ECO:0000313" key="3">
    <source>
        <dbReference type="Proteomes" id="UP001596321"/>
    </source>
</evidence>
<organism evidence="2 3">
    <name type="scientific">Streptomyces plicatus</name>
    <dbReference type="NCBI Taxonomy" id="1922"/>
    <lineage>
        <taxon>Bacteria</taxon>
        <taxon>Bacillati</taxon>
        <taxon>Actinomycetota</taxon>
        <taxon>Actinomycetes</taxon>
        <taxon>Kitasatosporales</taxon>
        <taxon>Streptomycetaceae</taxon>
        <taxon>Streptomyces</taxon>
        <taxon>Streptomyces rochei group</taxon>
    </lineage>
</organism>
<dbReference type="SUPFAM" id="SSF158745">
    <property type="entry name" value="LanC-like"/>
    <property type="match status" value="1"/>
</dbReference>
<feature type="compositionally biased region" description="Low complexity" evidence="1">
    <location>
        <begin position="16"/>
        <end position="31"/>
    </location>
</feature>
<dbReference type="PRINTS" id="PR01950">
    <property type="entry name" value="LANCSUPER"/>
</dbReference>
<dbReference type="CDD" id="cd04793">
    <property type="entry name" value="LanC"/>
    <property type="match status" value="1"/>
</dbReference>
<dbReference type="SMART" id="SM01260">
    <property type="entry name" value="LANC_like"/>
    <property type="match status" value="1"/>
</dbReference>
<evidence type="ECO:0000256" key="1">
    <source>
        <dbReference type="SAM" id="MobiDB-lite"/>
    </source>
</evidence>
<dbReference type="RefSeq" id="WP_193449463.1">
    <property type="nucleotide sequence ID" value="NZ_BMUJ01000006.1"/>
</dbReference>
<comment type="caution">
    <text evidence="2">The sequence shown here is derived from an EMBL/GenBank/DDBJ whole genome shotgun (WGS) entry which is preliminary data.</text>
</comment>
<dbReference type="Proteomes" id="UP001596321">
    <property type="component" value="Unassembled WGS sequence"/>
</dbReference>